<dbReference type="EMBL" id="JACHFM010000003">
    <property type="protein sequence ID" value="MBB5223460.1"/>
    <property type="molecule type" value="Genomic_DNA"/>
</dbReference>
<dbReference type="Gene3D" id="3.20.20.140">
    <property type="entry name" value="Metal-dependent hydrolases"/>
    <property type="match status" value="1"/>
</dbReference>
<dbReference type="InterPro" id="IPR006680">
    <property type="entry name" value="Amidohydro-rel"/>
</dbReference>
<dbReference type="PANTHER" id="PTHR11271">
    <property type="entry name" value="GUANINE DEAMINASE"/>
    <property type="match status" value="1"/>
</dbReference>
<evidence type="ECO:0000256" key="2">
    <source>
        <dbReference type="ARBA" id="ARBA00006745"/>
    </source>
</evidence>
<evidence type="ECO:0000256" key="3">
    <source>
        <dbReference type="ARBA" id="ARBA00012781"/>
    </source>
</evidence>
<dbReference type="AlphaFoldDB" id="A0A840SRR5"/>
<evidence type="ECO:0000313" key="11">
    <source>
        <dbReference type="Proteomes" id="UP000549457"/>
    </source>
</evidence>
<dbReference type="InterPro" id="IPR051607">
    <property type="entry name" value="Metallo-dep_hydrolases"/>
</dbReference>
<dbReference type="SUPFAM" id="SSF51556">
    <property type="entry name" value="Metallo-dependent hydrolases"/>
    <property type="match status" value="1"/>
</dbReference>
<dbReference type="NCBIfam" id="NF006679">
    <property type="entry name" value="PRK09228.1"/>
    <property type="match status" value="1"/>
</dbReference>
<dbReference type="NCBIfam" id="TIGR02967">
    <property type="entry name" value="guan_deamin"/>
    <property type="match status" value="1"/>
</dbReference>
<reference evidence="10 11" key="1">
    <citation type="submission" date="2020-08" db="EMBL/GenBank/DDBJ databases">
        <title>Genomic Encyclopedia of Type Strains, Phase IV (KMG-IV): sequencing the most valuable type-strain genomes for metagenomic binning, comparative biology and taxonomic classification.</title>
        <authorList>
            <person name="Goeker M."/>
        </authorList>
    </citation>
    <scope>NUCLEOTIDE SEQUENCE [LARGE SCALE GENOMIC DNA]</scope>
    <source>
        <strain evidence="10 11">DSM 101730</strain>
    </source>
</reference>
<evidence type="ECO:0000256" key="1">
    <source>
        <dbReference type="ARBA" id="ARBA00004984"/>
    </source>
</evidence>
<dbReference type="GO" id="GO:0005829">
    <property type="term" value="C:cytosol"/>
    <property type="evidence" value="ECO:0007669"/>
    <property type="project" value="TreeGrafter"/>
</dbReference>
<dbReference type="InterPro" id="IPR011059">
    <property type="entry name" value="Metal-dep_hydrolase_composite"/>
</dbReference>
<comment type="caution">
    <text evidence="10">The sequence shown here is derived from an EMBL/GenBank/DDBJ whole genome shotgun (WGS) entry which is preliminary data.</text>
</comment>
<comment type="pathway">
    <text evidence="1 8">Purine metabolism; guanine degradation; xanthine from guanine: step 1/1.</text>
</comment>
<evidence type="ECO:0000256" key="8">
    <source>
        <dbReference type="RuleBase" id="RU366009"/>
    </source>
</evidence>
<dbReference type="Gene3D" id="2.30.40.10">
    <property type="entry name" value="Urease, subunit C, domain 1"/>
    <property type="match status" value="1"/>
</dbReference>
<evidence type="ECO:0000259" key="9">
    <source>
        <dbReference type="Pfam" id="PF01979"/>
    </source>
</evidence>
<organism evidence="10 11">
    <name type="scientific">Amaricoccus macauensis</name>
    <dbReference type="NCBI Taxonomy" id="57001"/>
    <lineage>
        <taxon>Bacteria</taxon>
        <taxon>Pseudomonadati</taxon>
        <taxon>Pseudomonadota</taxon>
        <taxon>Alphaproteobacteria</taxon>
        <taxon>Rhodobacterales</taxon>
        <taxon>Paracoccaceae</taxon>
        <taxon>Amaricoccus</taxon>
    </lineage>
</organism>
<dbReference type="GO" id="GO:0008892">
    <property type="term" value="F:guanine deaminase activity"/>
    <property type="evidence" value="ECO:0007669"/>
    <property type="project" value="UniProtKB-UniRule"/>
</dbReference>
<keyword evidence="6 8" id="KW-0862">Zinc</keyword>
<dbReference type="Proteomes" id="UP000549457">
    <property type="component" value="Unassembled WGS sequence"/>
</dbReference>
<dbReference type="PANTHER" id="PTHR11271:SF6">
    <property type="entry name" value="GUANINE DEAMINASE"/>
    <property type="match status" value="1"/>
</dbReference>
<accession>A0A840SRR5</accession>
<evidence type="ECO:0000256" key="6">
    <source>
        <dbReference type="ARBA" id="ARBA00022833"/>
    </source>
</evidence>
<dbReference type="GO" id="GO:0008270">
    <property type="term" value="F:zinc ion binding"/>
    <property type="evidence" value="ECO:0007669"/>
    <property type="project" value="UniProtKB-UniRule"/>
</dbReference>
<dbReference type="UniPathway" id="UPA00603">
    <property type="reaction ID" value="UER00660"/>
</dbReference>
<evidence type="ECO:0000256" key="5">
    <source>
        <dbReference type="ARBA" id="ARBA00022801"/>
    </source>
</evidence>
<dbReference type="Pfam" id="PF01979">
    <property type="entry name" value="Amidohydro_1"/>
    <property type="match status" value="1"/>
</dbReference>
<keyword evidence="11" id="KW-1185">Reference proteome</keyword>
<protein>
    <recommendedName>
        <fullName evidence="3 7">Guanine deaminase</fullName>
        <shortName evidence="8">Guanase</shortName>
        <ecNumber evidence="3 7">3.5.4.3</ecNumber>
    </recommendedName>
    <alternativeName>
        <fullName evidence="8">Guanine aminohydrolase</fullName>
    </alternativeName>
</protein>
<comment type="cofactor">
    <cofactor evidence="8">
        <name>Zn(2+)</name>
        <dbReference type="ChEBI" id="CHEBI:29105"/>
    </cofactor>
    <text evidence="8">Binds 1 zinc ion per subunit.</text>
</comment>
<name>A0A840SRR5_9RHOB</name>
<dbReference type="EC" id="3.5.4.3" evidence="3 7"/>
<feature type="domain" description="Amidohydrolase-related" evidence="9">
    <location>
        <begin position="64"/>
        <end position="427"/>
    </location>
</feature>
<evidence type="ECO:0000256" key="4">
    <source>
        <dbReference type="ARBA" id="ARBA00022723"/>
    </source>
</evidence>
<comment type="similarity">
    <text evidence="2 8">Belongs to the metallo-dependent hydrolases superfamily. ATZ/TRZ family.</text>
</comment>
<keyword evidence="5 8" id="KW-0378">Hydrolase</keyword>
<dbReference type="CDD" id="cd01303">
    <property type="entry name" value="GDEase"/>
    <property type="match status" value="1"/>
</dbReference>
<evidence type="ECO:0000256" key="7">
    <source>
        <dbReference type="NCBIfam" id="TIGR02967"/>
    </source>
</evidence>
<dbReference type="GO" id="GO:0006147">
    <property type="term" value="P:guanine catabolic process"/>
    <property type="evidence" value="ECO:0007669"/>
    <property type="project" value="UniProtKB-UniRule"/>
</dbReference>
<dbReference type="FunFam" id="3.20.20.140:FF:000022">
    <property type="entry name" value="Guanine deaminase"/>
    <property type="match status" value="1"/>
</dbReference>
<sequence>MTARALRGEVVSLRADPFLEDPADCLEHIPDALVVIEDGIIASVGPWDEAAARGLDVTHYPGGIITPGFIDAHVHYPQTQMIGAFGEGLLEWLEKYTFVAEQDFANRVHAEEVSAIFLRELLRAGTTTAAVYCTVHPQSVEAFFAESERFDTRMIAGKVLMDRNAPEALLDTPESAYADSKRLIEAWHGRGRQLYCITPRFAPSCSPEELAAAARLWREHPGTYVQTHLCETTAEIDWVLDLFPGHESYLDVYDRAGLVGPRAIFGHAVHMNERDFCRCHEAGAALAHCPTSNLFLGSGLFKVFEARRADRPVHVALGTDLGAGTAFSQLRSLDEAYKVAKLGGEKLTAAHGLWLATRGGAEALQLGDRLGQVAPGMEADLVVLDPAATPILEFRSRFARDLMERLFILMILGDDRAVRASWVAGRPVYDRDRADAFRYAADAVELG</sequence>
<keyword evidence="4 8" id="KW-0479">Metal-binding</keyword>
<dbReference type="InterPro" id="IPR032466">
    <property type="entry name" value="Metal_Hydrolase"/>
</dbReference>
<dbReference type="RefSeq" id="WP_184152260.1">
    <property type="nucleotide sequence ID" value="NZ_JACHFM010000003.1"/>
</dbReference>
<comment type="function">
    <text evidence="8">Catalyzes the hydrolytic deamination of guanine, producing xanthine and ammonia.</text>
</comment>
<evidence type="ECO:0000313" key="10">
    <source>
        <dbReference type="EMBL" id="MBB5223460.1"/>
    </source>
</evidence>
<dbReference type="InterPro" id="IPR014311">
    <property type="entry name" value="Guanine_deaminase"/>
</dbReference>
<gene>
    <name evidence="10" type="ORF">HNP73_003407</name>
</gene>
<proteinExistence type="inferred from homology"/>
<dbReference type="SUPFAM" id="SSF51338">
    <property type="entry name" value="Composite domain of metallo-dependent hydrolases"/>
    <property type="match status" value="2"/>
</dbReference>
<comment type="catalytic activity">
    <reaction evidence="8">
        <text>guanine + H2O + H(+) = xanthine + NH4(+)</text>
        <dbReference type="Rhea" id="RHEA:14665"/>
        <dbReference type="ChEBI" id="CHEBI:15377"/>
        <dbReference type="ChEBI" id="CHEBI:15378"/>
        <dbReference type="ChEBI" id="CHEBI:16235"/>
        <dbReference type="ChEBI" id="CHEBI:17712"/>
        <dbReference type="ChEBI" id="CHEBI:28938"/>
        <dbReference type="EC" id="3.5.4.3"/>
    </reaction>
</comment>